<dbReference type="EMBL" id="CAJOBI010102165">
    <property type="protein sequence ID" value="CAF4593143.1"/>
    <property type="molecule type" value="Genomic_DNA"/>
</dbReference>
<reference evidence="1" key="1">
    <citation type="submission" date="2021-02" db="EMBL/GenBank/DDBJ databases">
        <authorList>
            <person name="Nowell W R."/>
        </authorList>
    </citation>
    <scope>NUCLEOTIDE SEQUENCE</scope>
</reference>
<protein>
    <submittedName>
        <fullName evidence="1">Uncharacterized protein</fullName>
    </submittedName>
</protein>
<name>A0A8S2Z153_9BILA</name>
<dbReference type="Proteomes" id="UP000676336">
    <property type="component" value="Unassembled WGS sequence"/>
</dbReference>
<proteinExistence type="predicted"/>
<comment type="caution">
    <text evidence="1">The sequence shown here is derived from an EMBL/GenBank/DDBJ whole genome shotgun (WGS) entry which is preliminary data.</text>
</comment>
<dbReference type="AlphaFoldDB" id="A0A8S2Z153"/>
<sequence length="75" mass="8910">ENIDNDEKWCQWLRSKPCDYVLHNSFDNTLPIDPLVNIVRQSIENRQDDMDSKLIRKYPALRLLSKCSKINSFDI</sequence>
<feature type="non-terminal residue" evidence="1">
    <location>
        <position position="75"/>
    </location>
</feature>
<organism evidence="1 2">
    <name type="scientific">Rotaria magnacalcarata</name>
    <dbReference type="NCBI Taxonomy" id="392030"/>
    <lineage>
        <taxon>Eukaryota</taxon>
        <taxon>Metazoa</taxon>
        <taxon>Spiralia</taxon>
        <taxon>Gnathifera</taxon>
        <taxon>Rotifera</taxon>
        <taxon>Eurotatoria</taxon>
        <taxon>Bdelloidea</taxon>
        <taxon>Philodinida</taxon>
        <taxon>Philodinidae</taxon>
        <taxon>Rotaria</taxon>
    </lineage>
</organism>
<evidence type="ECO:0000313" key="2">
    <source>
        <dbReference type="Proteomes" id="UP000676336"/>
    </source>
</evidence>
<feature type="non-terminal residue" evidence="1">
    <location>
        <position position="1"/>
    </location>
</feature>
<gene>
    <name evidence="1" type="ORF">SMN809_LOCUS38773</name>
</gene>
<evidence type="ECO:0000313" key="1">
    <source>
        <dbReference type="EMBL" id="CAF4593143.1"/>
    </source>
</evidence>
<accession>A0A8S2Z153</accession>